<evidence type="ECO:0000313" key="6">
    <source>
        <dbReference type="Proteomes" id="UP001596109"/>
    </source>
</evidence>
<feature type="domain" description="HTH marR-type" evidence="4">
    <location>
        <begin position="1"/>
        <end position="131"/>
    </location>
</feature>
<dbReference type="InterPro" id="IPR000835">
    <property type="entry name" value="HTH_MarR-typ"/>
</dbReference>
<gene>
    <name evidence="5" type="ORF">ACFPRA_01095</name>
</gene>
<dbReference type="EMBL" id="JBHSNO010000001">
    <property type="protein sequence ID" value="MFC5587504.1"/>
    <property type="molecule type" value="Genomic_DNA"/>
</dbReference>
<reference evidence="6" key="1">
    <citation type="journal article" date="2019" name="Int. J. Syst. Evol. Microbiol.">
        <title>The Global Catalogue of Microorganisms (GCM) 10K type strain sequencing project: providing services to taxonomists for standard genome sequencing and annotation.</title>
        <authorList>
            <consortium name="The Broad Institute Genomics Platform"/>
            <consortium name="The Broad Institute Genome Sequencing Center for Infectious Disease"/>
            <person name="Wu L."/>
            <person name="Ma J."/>
        </authorList>
    </citation>
    <scope>NUCLEOTIDE SEQUENCE [LARGE SCALE GENOMIC DNA]</scope>
    <source>
        <strain evidence="6">CGMCC 4.1434</strain>
    </source>
</reference>
<comment type="caution">
    <text evidence="5">The sequence shown here is derived from an EMBL/GenBank/DDBJ whole genome shotgun (WGS) entry which is preliminary data.</text>
</comment>
<dbReference type="Pfam" id="PF01047">
    <property type="entry name" value="MarR"/>
    <property type="match status" value="1"/>
</dbReference>
<evidence type="ECO:0000313" key="5">
    <source>
        <dbReference type="EMBL" id="MFC5587504.1"/>
    </source>
</evidence>
<name>A0ABW0TG51_9BACL</name>
<dbReference type="InterPro" id="IPR036388">
    <property type="entry name" value="WH-like_DNA-bd_sf"/>
</dbReference>
<dbReference type="PRINTS" id="PR00598">
    <property type="entry name" value="HTHMARR"/>
</dbReference>
<evidence type="ECO:0000256" key="2">
    <source>
        <dbReference type="ARBA" id="ARBA00023125"/>
    </source>
</evidence>
<accession>A0ABW0TG51</accession>
<dbReference type="PANTHER" id="PTHR42756:SF1">
    <property type="entry name" value="TRANSCRIPTIONAL REPRESSOR OF EMRAB OPERON"/>
    <property type="match status" value="1"/>
</dbReference>
<organism evidence="5 6">
    <name type="scientific">Sporosarcina soli</name>
    <dbReference type="NCBI Taxonomy" id="334736"/>
    <lineage>
        <taxon>Bacteria</taxon>
        <taxon>Bacillati</taxon>
        <taxon>Bacillota</taxon>
        <taxon>Bacilli</taxon>
        <taxon>Bacillales</taxon>
        <taxon>Caryophanaceae</taxon>
        <taxon>Sporosarcina</taxon>
    </lineage>
</organism>
<keyword evidence="3" id="KW-0804">Transcription</keyword>
<evidence type="ECO:0000259" key="4">
    <source>
        <dbReference type="PROSITE" id="PS50995"/>
    </source>
</evidence>
<protein>
    <submittedName>
        <fullName evidence="5">MarR family winged helix-turn-helix transcriptional regulator</fullName>
    </submittedName>
</protein>
<dbReference type="PROSITE" id="PS50995">
    <property type="entry name" value="HTH_MARR_2"/>
    <property type="match status" value="1"/>
</dbReference>
<dbReference type="RefSeq" id="WP_381429573.1">
    <property type="nucleotide sequence ID" value="NZ_JBHSNO010000001.1"/>
</dbReference>
<evidence type="ECO:0000256" key="1">
    <source>
        <dbReference type="ARBA" id="ARBA00023015"/>
    </source>
</evidence>
<keyword evidence="2" id="KW-0238">DNA-binding</keyword>
<dbReference type="PANTHER" id="PTHR42756">
    <property type="entry name" value="TRANSCRIPTIONAL REGULATOR, MARR"/>
    <property type="match status" value="1"/>
</dbReference>
<keyword evidence="6" id="KW-1185">Reference proteome</keyword>
<dbReference type="InterPro" id="IPR036390">
    <property type="entry name" value="WH_DNA-bd_sf"/>
</dbReference>
<keyword evidence="1" id="KW-0805">Transcription regulation</keyword>
<dbReference type="Proteomes" id="UP001596109">
    <property type="component" value="Unassembled WGS sequence"/>
</dbReference>
<dbReference type="SMART" id="SM00347">
    <property type="entry name" value="HTH_MARR"/>
    <property type="match status" value="1"/>
</dbReference>
<dbReference type="Gene3D" id="1.10.10.10">
    <property type="entry name" value="Winged helix-like DNA-binding domain superfamily/Winged helix DNA-binding domain"/>
    <property type="match status" value="1"/>
</dbReference>
<proteinExistence type="predicted"/>
<sequence>MEKIVPIFYSLSKSMQSIHKSSCDNISTVQSTIIYELSLLSKPSMQMVADAVGMDITTFSRQIRTLEKKELVARTPFEGDRRIHILSLTEKGRQVVNSINEIIAAKMKSAFATMNDFERETVLRSLQALDGKLQESKGKEKG</sequence>
<evidence type="ECO:0000256" key="3">
    <source>
        <dbReference type="ARBA" id="ARBA00023163"/>
    </source>
</evidence>
<dbReference type="SUPFAM" id="SSF46785">
    <property type="entry name" value="Winged helix' DNA-binding domain"/>
    <property type="match status" value="1"/>
</dbReference>